<feature type="non-terminal residue" evidence="3">
    <location>
        <position position="1"/>
    </location>
</feature>
<protein>
    <submittedName>
        <fullName evidence="3">37525_t:CDS:1</fullName>
    </submittedName>
</protein>
<feature type="domain" description="AAA+ ATPase" evidence="2">
    <location>
        <begin position="2647"/>
        <end position="2787"/>
    </location>
</feature>
<dbReference type="Proteomes" id="UP000789901">
    <property type="component" value="Unassembled WGS sequence"/>
</dbReference>
<dbReference type="InterPro" id="IPR031248">
    <property type="entry name" value="RNF213"/>
</dbReference>
<evidence type="ECO:0000256" key="1">
    <source>
        <dbReference type="SAM" id="MobiDB-lite"/>
    </source>
</evidence>
<feature type="compositionally biased region" description="Polar residues" evidence="1">
    <location>
        <begin position="430"/>
        <end position="441"/>
    </location>
</feature>
<gene>
    <name evidence="3" type="ORF">GMARGA_LOCUS14543</name>
</gene>
<dbReference type="EMBL" id="CAJVQB010009685">
    <property type="protein sequence ID" value="CAG8732687.1"/>
    <property type="molecule type" value="Genomic_DNA"/>
</dbReference>
<accession>A0ABN7V584</accession>
<sequence>PPLSPILPVSSVSPMLIGDLECFRNFKNNTPDLIFVLTKFRDTYFFSWINRMASSDTQIGVNKIQPKVSSTTNQNTSPTHDVGLGKVKKLNKDAILSDTSLVGDSNPDNLENSSNSVQILCYLHGGIPDNVKKSNFVISSNNKSLIHYDVSQGNTLVDGVPSSIEMTLDDLMVLDEDPMVVDEDPMVVAETINDSSSSIIISRTAGTHSTSANSPIVSSMIVSSESSKHSRSGSRMRKKGPPLIFPSKFEKVVGWKSQKKENDLPKQNPEAPLKNVPRSNQLEELQDQNNTRLKNKVPPDTLQEINNSSEVLFKEVEIKDKMEISSRNSSYTIPEVKETNSFEIDLSKQQPKTFTDSYQTIPEEIMTLESIYEHLAKKGIVDNNSPPAIPPNVSTSNEIQSEVMNFDDIHKRFGLSGSQSTPIPFPPNNNLPDTPTSQTSASEDENTKTFTDDKTNSLVITSQFSIGTDKNPPLINNEFSNPAIMSVGDTSTFQSSTIKDNNASPLTDDKTNSLVITASKLTSQFSIGTEMLNSGKNIIGGTIGTISRILGNVDKYTECVQITFYVHLPPHTERFGEPVIVGSCKELGSWKMITILLTQPHKREHPTYWRSHPVEIQLGRDEIKYNYGVFNRGCGRIEFEGEDERQNRTLDTRTNDQYDIWQNNKLLHIFNLNEFAFIKCIYDAVNNENLKDKVMQFQLLLTNHRTHALNFITLDFITQRYQKKEKRLFLCVLLGYFINFRKDPRVFTFQLPKQFRSELLLEALEHVQQDTFTSDIKPIMAPVVAALVRHNVMEMISFEWLRIFRVAQFVDPEYTFVDGFIDAHYGKEQISRLLKEWPKIVRPHLDQMDERIYIRISKWLISCCSNMETLNLIWRDNIEHTLCIDNEIATDFSRNVYTIIAQDNTASALYANFIKVIPEFRILVASLFRDQIITLLKNQQGDWDQQNLQALGKLLKDGNLYSEREYFIRTLECVSQSTIYNLLKVFPELLEYWLNSKFSNSRSQEVLKICQQWFTRIISNLNYNYNMSLNEGGRFIYNVYECLTRIQSLLTERSNIYKELLHAASERIKKCSHNHILFATVQIAKFNKSITNQFYNLVTENVLVAKEIRRIDKNLIEMICLICGQNKVNLEILDVPNSISENLLCHILTCLEIQTPQIYATDQQLDLIKHTDFWRMIFDAKNNVTILQKHSHVMKIRTAISNLASAIVDKTIDIKTLQAILSKCCDEQLYKCLHVVNTPNAKKTFQSVVIAESNISAIRKECNAYEERLRHLKAFYSTFCSPNIIVDSDIYTRDLEAKLKILSNVSLNETLSPHYWERHEDVIQKAADIYEFANSKTFINIYETHLSQITDEVNVNYVINDLVPAVSDEHTKTFKNYKEKKWMQVKYSEAFPLWKGVTDIKTELELISKVTYLSKSNKDLEISLKHLTAIPKWEERLQKLSAVVEIFKVPIKTDDWLGRSLKIIRDDMLILGKVAEFVTYVNDHNPINNENYWSLIKELASASDLLDFLQTIAEHDIKNLINGVDDFSDERLIQEDTMSSLIQVKQLVMQLMNKASKIGEFLKVIQKISQETPYLPNKITVCAGFNMALQNMLRNISNRGEVTKEKIQNAVLIGTYTFEKVDKSDKFNVTLVYQAKGANKIKHNMTDLQDLRGRALLIAKHANMNSDLTEEDKSSKIMNEFVLQVDTAQEILNAGSKLIQMGHFDYRQFKKEIVGTEKRVGTIEMRNLLAKFKEDLQLWKKVIDKAQEQHYYLTFFPARHILAFYDYFTSDVQDDENAEICRTFIKFVNSKAELPSQKDRSGISRKNTDYSRTLKEIGEKLNTIFGKLLKTSRELKVRGERIIADVVDRGKLCIASCNDKLRVPNIIMSLYANHKTYPEPWQVLICTKSTTIEELNIFIKRCFFAAKNRYKEKLFCIANLELLEFELQYGLVESIRSMRERHNDYLLALVCCCEGSFHHHILDQFSQDVHSTNGLNAETMKTIYRDLCSNVVCVSSDLSGQGKTEWIKQASFEKKKLLRSFLISDGADFGSLVRQLRKCKLQPFESLHINIISADNSNEINMFLFELLTLGFVSSNVDIASFSQTSAFIEVASTVQQKLLNSLPITGYLVKEHLSWDIRRLNVSSELHGPIQIVCNYLDTYDRNGLYGQNCIKKPLPDQRCRDLIAKYFFEGNADGVSSFRFVEIFVNVLADQLTRLSSSAYFTVGNLIIKDETTLGTTLLESISDDYYAKFEIVQWDASKHLLVFFMSQNSDSIGVPDNVKEFLRSQYMAGPSKWELKDYNQMPSNLSLERLECLARRTMYLLDLPLYALSADNTIKMALILLRARANVPVIVMGEAGCGKSSLIGFLAKVVEVNYEPFNLHAGIKEQDILDFMDKAQKKADNGELWLFFDEINTCNHIGLLANLIAHRTLQGKLVHPNIRLFSACNPYRKKAKAQSQAGIKTRVRRYEEQSNLVYQVKPLPDQILDYIWDYGVLSPNDEKKYIQVMVQTRFGEGHDLFTELLFSSQQFIRSIEEKYSVSLRDIKRAIKLVDFFNESVRSRHSRNRQYPPNPDNPGRIDFSIRCYILALSLCYQSRIYDQESRNEYRKEMLKIFQRYKTGIKESDFIKVIRDEQEDWVRRMQLPPNTAMNEALLENVLAMIVCILTKIPVFIVGAPGSSKSLAIKLVGQNLRGCDSNDRYFRKLPQAYLISYQGSSSSTSDGIIKVFETANKHQETSSKEFPVISVVVLDIVGLAETSPHNPLKVLHALLEPNYPSDGPSVSVVGISKWRLDNSKSSRALLVQRPKFGINDLVDTAVRLLDSKLHNSITRSSLRPLAEAYSEYEGCGQSHSNFHGLRDYYGL</sequence>
<dbReference type="InterPro" id="IPR003593">
    <property type="entry name" value="AAA+_ATPase"/>
</dbReference>
<dbReference type="InterPro" id="IPR011704">
    <property type="entry name" value="ATPase_dyneun-rel_AAA"/>
</dbReference>
<dbReference type="Pfam" id="PF07728">
    <property type="entry name" value="AAA_5"/>
    <property type="match status" value="1"/>
</dbReference>
<name>A0ABN7V584_GIGMA</name>
<feature type="region of interest" description="Disordered" evidence="1">
    <location>
        <begin position="256"/>
        <end position="280"/>
    </location>
</feature>
<dbReference type="SUPFAM" id="SSF52540">
    <property type="entry name" value="P-loop containing nucleoside triphosphate hydrolases"/>
    <property type="match status" value="1"/>
</dbReference>
<keyword evidence="4" id="KW-1185">Reference proteome</keyword>
<proteinExistence type="predicted"/>
<feature type="region of interest" description="Disordered" evidence="1">
    <location>
        <begin position="412"/>
        <end position="452"/>
    </location>
</feature>
<comment type="caution">
    <text evidence="3">The sequence shown here is derived from an EMBL/GenBank/DDBJ whole genome shotgun (WGS) entry which is preliminary data.</text>
</comment>
<dbReference type="SMART" id="SM00382">
    <property type="entry name" value="AAA"/>
    <property type="match status" value="2"/>
</dbReference>
<feature type="non-terminal residue" evidence="3">
    <location>
        <position position="2843"/>
    </location>
</feature>
<feature type="region of interest" description="Disordered" evidence="1">
    <location>
        <begin position="221"/>
        <end position="244"/>
    </location>
</feature>
<dbReference type="Gene3D" id="2.60.40.10">
    <property type="entry name" value="Immunoglobulins"/>
    <property type="match status" value="1"/>
</dbReference>
<dbReference type="PANTHER" id="PTHR22605:SF1">
    <property type="entry name" value="RZ-TYPE DOMAIN-CONTAINING PROTEIN"/>
    <property type="match status" value="1"/>
</dbReference>
<organism evidence="3 4">
    <name type="scientific">Gigaspora margarita</name>
    <dbReference type="NCBI Taxonomy" id="4874"/>
    <lineage>
        <taxon>Eukaryota</taxon>
        <taxon>Fungi</taxon>
        <taxon>Fungi incertae sedis</taxon>
        <taxon>Mucoromycota</taxon>
        <taxon>Glomeromycotina</taxon>
        <taxon>Glomeromycetes</taxon>
        <taxon>Diversisporales</taxon>
        <taxon>Gigasporaceae</taxon>
        <taxon>Gigaspora</taxon>
    </lineage>
</organism>
<evidence type="ECO:0000259" key="2">
    <source>
        <dbReference type="SMART" id="SM00382"/>
    </source>
</evidence>
<reference evidence="3 4" key="1">
    <citation type="submission" date="2021-06" db="EMBL/GenBank/DDBJ databases">
        <authorList>
            <person name="Kallberg Y."/>
            <person name="Tangrot J."/>
            <person name="Rosling A."/>
        </authorList>
    </citation>
    <scope>NUCLEOTIDE SEQUENCE [LARGE SCALE GENOMIC DNA]</scope>
    <source>
        <strain evidence="3 4">120-4 pot B 10/14</strain>
    </source>
</reference>
<dbReference type="Gene3D" id="3.40.50.300">
    <property type="entry name" value="P-loop containing nucleotide triphosphate hydrolases"/>
    <property type="match status" value="1"/>
</dbReference>
<dbReference type="SUPFAM" id="SSF49452">
    <property type="entry name" value="Starch-binding domain-like"/>
    <property type="match status" value="1"/>
</dbReference>
<dbReference type="InterPro" id="IPR013783">
    <property type="entry name" value="Ig-like_fold"/>
</dbReference>
<feature type="compositionally biased region" description="Basic residues" evidence="1">
    <location>
        <begin position="229"/>
        <end position="240"/>
    </location>
</feature>
<evidence type="ECO:0000313" key="3">
    <source>
        <dbReference type="EMBL" id="CAG8732687.1"/>
    </source>
</evidence>
<dbReference type="InterPro" id="IPR027417">
    <property type="entry name" value="P-loop_NTPase"/>
</dbReference>
<dbReference type="InterPro" id="IPR013784">
    <property type="entry name" value="Carb-bd-like_fold"/>
</dbReference>
<feature type="domain" description="AAA+ ATPase" evidence="2">
    <location>
        <begin position="2328"/>
        <end position="2515"/>
    </location>
</feature>
<dbReference type="PANTHER" id="PTHR22605">
    <property type="entry name" value="RZ-TYPE DOMAIN-CONTAINING PROTEIN"/>
    <property type="match status" value="1"/>
</dbReference>
<evidence type="ECO:0000313" key="4">
    <source>
        <dbReference type="Proteomes" id="UP000789901"/>
    </source>
</evidence>